<dbReference type="RefSeq" id="WP_024098575.1">
    <property type="nucleotide sequence ID" value="NZ_CP010588.1"/>
</dbReference>
<dbReference type="GO" id="GO:0016491">
    <property type="term" value="F:oxidoreductase activity"/>
    <property type="evidence" value="ECO:0007669"/>
    <property type="project" value="InterPro"/>
</dbReference>
<organism evidence="3 4">
    <name type="scientific">Phaeobacter gallaeciensis</name>
    <dbReference type="NCBI Taxonomy" id="60890"/>
    <lineage>
        <taxon>Bacteria</taxon>
        <taxon>Pseudomonadati</taxon>
        <taxon>Pseudomonadota</taxon>
        <taxon>Alphaproteobacteria</taxon>
        <taxon>Rhodobacterales</taxon>
        <taxon>Roseobacteraceae</taxon>
        <taxon>Phaeobacter</taxon>
    </lineage>
</organism>
<dbReference type="InterPro" id="IPR011032">
    <property type="entry name" value="GroES-like_sf"/>
</dbReference>
<dbReference type="SMART" id="SM00829">
    <property type="entry name" value="PKS_ER"/>
    <property type="match status" value="1"/>
</dbReference>
<protein>
    <submittedName>
        <fullName evidence="3">Quinone oxidoreductase-like protein</fullName>
    </submittedName>
</protein>
<dbReference type="Gene3D" id="3.40.50.720">
    <property type="entry name" value="NAD(P)-binding Rossmann-like Domain"/>
    <property type="match status" value="1"/>
</dbReference>
<dbReference type="InterPro" id="IPR013154">
    <property type="entry name" value="ADH-like_N"/>
</dbReference>
<dbReference type="GeneID" id="31847596"/>
<dbReference type="InterPro" id="IPR036291">
    <property type="entry name" value="NAD(P)-bd_dom_sf"/>
</dbReference>
<dbReference type="Proteomes" id="UP000217545">
    <property type="component" value="Chromosome"/>
</dbReference>
<reference evidence="3 4" key="1">
    <citation type="journal article" date="2017" name="Front. Microbiol.">
        <title>Phaeobacter piscinae sp. nov., a species of the Roseobacter group and potential aquaculture probiont.</title>
        <authorList>
            <person name="Sonnenschein E.C."/>
            <person name="Phippen C.B.W."/>
            <person name="Nielsen K.F."/>
            <person name="Mateiu R.V."/>
            <person name="Melchiorsen J."/>
            <person name="Gram L."/>
            <person name="Overmann J."/>
            <person name="Freese H.M."/>
        </authorList>
    </citation>
    <scope>NUCLEOTIDE SEQUENCE [LARGE SCALE GENOMIC DNA]</scope>
    <source>
        <strain evidence="3 4">P63</strain>
    </source>
</reference>
<evidence type="ECO:0000259" key="2">
    <source>
        <dbReference type="SMART" id="SM00829"/>
    </source>
</evidence>
<dbReference type="AlphaFoldDB" id="A0AAC9ZC29"/>
<dbReference type="SUPFAM" id="SSF50129">
    <property type="entry name" value="GroES-like"/>
    <property type="match status" value="1"/>
</dbReference>
<dbReference type="SUPFAM" id="SSF51735">
    <property type="entry name" value="NAD(P)-binding Rossmann-fold domains"/>
    <property type="match status" value="1"/>
</dbReference>
<dbReference type="Pfam" id="PF00107">
    <property type="entry name" value="ADH_zinc_N"/>
    <property type="match status" value="1"/>
</dbReference>
<dbReference type="InterPro" id="IPR013149">
    <property type="entry name" value="ADH-like_C"/>
</dbReference>
<gene>
    <name evidence="3" type="ORF">PhaeoP63_03225</name>
</gene>
<dbReference type="Pfam" id="PF08240">
    <property type="entry name" value="ADH_N"/>
    <property type="match status" value="1"/>
</dbReference>
<proteinExistence type="predicted"/>
<keyword evidence="1" id="KW-0521">NADP</keyword>
<name>A0AAC9ZC29_9RHOB</name>
<evidence type="ECO:0000313" key="4">
    <source>
        <dbReference type="Proteomes" id="UP000217545"/>
    </source>
</evidence>
<evidence type="ECO:0000313" key="3">
    <source>
        <dbReference type="EMBL" id="ATF07273.1"/>
    </source>
</evidence>
<evidence type="ECO:0000256" key="1">
    <source>
        <dbReference type="ARBA" id="ARBA00022857"/>
    </source>
</evidence>
<dbReference type="EMBL" id="CP010784">
    <property type="protein sequence ID" value="ATF07273.1"/>
    <property type="molecule type" value="Genomic_DNA"/>
</dbReference>
<dbReference type="CDD" id="cd08253">
    <property type="entry name" value="zeta_crystallin"/>
    <property type="match status" value="1"/>
</dbReference>
<dbReference type="InterPro" id="IPR051603">
    <property type="entry name" value="Zinc-ADH_QOR/CCCR"/>
</dbReference>
<dbReference type="Gene3D" id="3.90.180.10">
    <property type="entry name" value="Medium-chain alcohol dehydrogenases, catalytic domain"/>
    <property type="match status" value="1"/>
</dbReference>
<dbReference type="PANTHER" id="PTHR44154:SF1">
    <property type="entry name" value="QUINONE OXIDOREDUCTASE"/>
    <property type="match status" value="1"/>
</dbReference>
<feature type="domain" description="Enoyl reductase (ER)" evidence="2">
    <location>
        <begin position="13"/>
        <end position="326"/>
    </location>
</feature>
<sequence>MKAITYRAFGPAETVLQLEDLPDIAPARGELRVELAYSGVNPSDVKARAGARAGVSELPYPVIVPHSDGSGVIVEVGEGVDPARIGEEVWIWNGQWQRPCGTAASSITLPADQAVPLPVGLTLQQGAVLGIPGLTAAHTVFSGGDVGGKTVLVQGGAGTVGLLAVQLAKWGGARVIATCSSADFERVKRAGADAVLSYAEDDLAEQILAANGGCPVDHIVEVEFGDNCAVDTAVIAPNGRITAYGSARDMTPSLPFYPLMFKAVTLEMALVYLLPAEARRNAIERINAAAAQGAFQPPIAAIFNLVDTARAHQAVEAGKRAGAILVKTG</sequence>
<dbReference type="PANTHER" id="PTHR44154">
    <property type="entry name" value="QUINONE OXIDOREDUCTASE"/>
    <property type="match status" value="1"/>
</dbReference>
<accession>A0AAC9ZC29</accession>
<dbReference type="InterPro" id="IPR020843">
    <property type="entry name" value="ER"/>
</dbReference>